<evidence type="ECO:0000256" key="1">
    <source>
        <dbReference type="ARBA" id="ARBA00008416"/>
    </source>
</evidence>
<dbReference type="GO" id="GO:0046872">
    <property type="term" value="F:metal ion binding"/>
    <property type="evidence" value="ECO:0007669"/>
    <property type="project" value="UniProtKB-KW"/>
</dbReference>
<organism evidence="6 7">
    <name type="scientific">Micromonospora yangpuensis</name>
    <dbReference type="NCBI Taxonomy" id="683228"/>
    <lineage>
        <taxon>Bacteria</taxon>
        <taxon>Bacillati</taxon>
        <taxon>Actinomycetota</taxon>
        <taxon>Actinomycetes</taxon>
        <taxon>Micromonosporales</taxon>
        <taxon>Micromonosporaceae</taxon>
        <taxon>Micromonospora</taxon>
    </lineage>
</organism>
<feature type="domain" description="Pirin C-terminal" evidence="5">
    <location>
        <begin position="180"/>
        <end position="277"/>
    </location>
</feature>
<dbReference type="OrthoDB" id="9780903at2"/>
<feature type="binding site" evidence="2">
    <location>
        <position position="53"/>
    </location>
    <ligand>
        <name>Fe cation</name>
        <dbReference type="ChEBI" id="CHEBI:24875"/>
    </ligand>
</feature>
<dbReference type="SUPFAM" id="SSF51182">
    <property type="entry name" value="RmlC-like cupins"/>
    <property type="match status" value="1"/>
</dbReference>
<dbReference type="PANTHER" id="PTHR13903">
    <property type="entry name" value="PIRIN-RELATED"/>
    <property type="match status" value="1"/>
</dbReference>
<dbReference type="InterPro" id="IPR003829">
    <property type="entry name" value="Pirin_N_dom"/>
</dbReference>
<comment type="similarity">
    <text evidence="1 3">Belongs to the pirin family.</text>
</comment>
<dbReference type="RefSeq" id="WP_091445478.1">
    <property type="nucleotide sequence ID" value="NZ_BMMJ01000003.1"/>
</dbReference>
<evidence type="ECO:0000313" key="7">
    <source>
        <dbReference type="Proteomes" id="UP000198937"/>
    </source>
</evidence>
<evidence type="ECO:0000259" key="5">
    <source>
        <dbReference type="Pfam" id="PF05726"/>
    </source>
</evidence>
<dbReference type="InterPro" id="IPR011051">
    <property type="entry name" value="RmlC_Cupin_sf"/>
</dbReference>
<evidence type="ECO:0000259" key="4">
    <source>
        <dbReference type="Pfam" id="PF02678"/>
    </source>
</evidence>
<dbReference type="PIRSF" id="PIRSF006232">
    <property type="entry name" value="Pirin"/>
    <property type="match status" value="1"/>
</dbReference>
<dbReference type="Proteomes" id="UP000198937">
    <property type="component" value="Unassembled WGS sequence"/>
</dbReference>
<dbReference type="AlphaFoldDB" id="A0A1C6VHC7"/>
<reference evidence="6 7" key="1">
    <citation type="submission" date="2016-06" db="EMBL/GenBank/DDBJ databases">
        <authorList>
            <person name="Kjaerup R.B."/>
            <person name="Dalgaard T.S."/>
            <person name="Juul-Madsen H.R."/>
        </authorList>
    </citation>
    <scope>NUCLEOTIDE SEQUENCE [LARGE SCALE GENOMIC DNA]</scope>
    <source>
        <strain evidence="6 7">DSM 45577</strain>
    </source>
</reference>
<evidence type="ECO:0000313" key="6">
    <source>
        <dbReference type="EMBL" id="SCL65695.1"/>
    </source>
</evidence>
<feature type="binding site" evidence="2">
    <location>
        <position position="102"/>
    </location>
    <ligand>
        <name>Fe cation</name>
        <dbReference type="ChEBI" id="CHEBI:24875"/>
    </ligand>
</feature>
<proteinExistence type="inferred from homology"/>
<dbReference type="Pfam" id="PF02678">
    <property type="entry name" value="Pirin"/>
    <property type="match status" value="1"/>
</dbReference>
<protein>
    <recommendedName>
        <fullName evidence="8">Pirin N-terminal domain-containing protein</fullName>
    </recommendedName>
</protein>
<dbReference type="InterPro" id="IPR008778">
    <property type="entry name" value="Pirin_C_dom"/>
</dbReference>
<sequence>MSITFSPVVAAGTRHIPGFTALHFIDLEKLEVAASPLAVLDDFRVDGLPFSPHPHAGFAAVTYVFEDSPGEVRSRASSGVDITVGPGGIVWTDAGSGVVHEEVPAVRGRELHGLQLFVNLSARNKSAAPQVRHLQGHEVPQWHSPDGDDRVRVVVGSFKGVSSPLRPTEPFTMLDARIRHEITFDLPQAENAVVYVLDGTVDVHADSQTRQVGTSHALGVRGGGSGGRLTVAPRQSAHLLILSGAEIREPVVTAGPFIMNDAAQVRDAADRYHAGSMGQLTPLSDAG</sequence>
<comment type="cofactor">
    <cofactor evidence="2">
        <name>Fe cation</name>
        <dbReference type="ChEBI" id="CHEBI:24875"/>
    </cofactor>
    <text evidence="2">Binds 1 Fe cation per subunit.</text>
</comment>
<dbReference type="Gene3D" id="2.60.120.10">
    <property type="entry name" value="Jelly Rolls"/>
    <property type="match status" value="2"/>
</dbReference>
<feature type="domain" description="Pirin N-terminal" evidence="4">
    <location>
        <begin position="18"/>
        <end position="118"/>
    </location>
</feature>
<evidence type="ECO:0008006" key="8">
    <source>
        <dbReference type="Google" id="ProtNLM"/>
    </source>
</evidence>
<dbReference type="STRING" id="683228.GA0070617_5841"/>
<name>A0A1C6VHC7_9ACTN</name>
<dbReference type="PANTHER" id="PTHR13903:SF8">
    <property type="entry name" value="PIRIN"/>
    <property type="match status" value="1"/>
</dbReference>
<keyword evidence="7" id="KW-1185">Reference proteome</keyword>
<feature type="binding site" evidence="2">
    <location>
        <position position="100"/>
    </location>
    <ligand>
        <name>Fe cation</name>
        <dbReference type="ChEBI" id="CHEBI:24875"/>
    </ligand>
</feature>
<keyword evidence="2" id="KW-0408">Iron</keyword>
<accession>A0A1C6VHC7</accession>
<dbReference type="Pfam" id="PF05726">
    <property type="entry name" value="Pirin_C"/>
    <property type="match status" value="1"/>
</dbReference>
<dbReference type="EMBL" id="FMIA01000002">
    <property type="protein sequence ID" value="SCL65695.1"/>
    <property type="molecule type" value="Genomic_DNA"/>
</dbReference>
<dbReference type="InterPro" id="IPR014710">
    <property type="entry name" value="RmlC-like_jellyroll"/>
</dbReference>
<evidence type="ECO:0000256" key="2">
    <source>
        <dbReference type="PIRSR" id="PIRSR006232-1"/>
    </source>
</evidence>
<feature type="binding site" evidence="2">
    <location>
        <position position="55"/>
    </location>
    <ligand>
        <name>Fe cation</name>
        <dbReference type="ChEBI" id="CHEBI:24875"/>
    </ligand>
</feature>
<gene>
    <name evidence="6" type="ORF">GA0070617_5841</name>
</gene>
<keyword evidence="2" id="KW-0479">Metal-binding</keyword>
<dbReference type="InterPro" id="IPR012093">
    <property type="entry name" value="Pirin"/>
</dbReference>
<evidence type="ECO:0000256" key="3">
    <source>
        <dbReference type="RuleBase" id="RU003457"/>
    </source>
</evidence>